<reference evidence="3 4" key="1">
    <citation type="submission" date="2015-04" db="EMBL/GenBank/DDBJ databases">
        <title>Draft genome sequence of bacteremic isolate Catabacter hongkongensis type strain HKU16T.</title>
        <authorList>
            <person name="Lau S.K."/>
            <person name="Teng J.L."/>
            <person name="Huang Y."/>
            <person name="Curreem S.O."/>
            <person name="Tsui S.K."/>
            <person name="Woo P.C."/>
        </authorList>
    </citation>
    <scope>NUCLEOTIDE SEQUENCE [LARGE SCALE GENOMIC DNA]</scope>
    <source>
        <strain evidence="3 4">HKU16</strain>
    </source>
</reference>
<dbReference type="PANTHER" id="PTHR36442">
    <property type="entry name" value="CYCLIC-DI-AMP PHOSPHODIESTERASE PGPH"/>
    <property type="match status" value="1"/>
</dbReference>
<accession>A0A0M2NFJ7</accession>
<dbReference type="InterPro" id="IPR011621">
    <property type="entry name" value="Metal-dep_PHydrolase_7TM_intra"/>
</dbReference>
<dbReference type="InterPro" id="IPR003607">
    <property type="entry name" value="HD/PDEase_dom"/>
</dbReference>
<dbReference type="Pfam" id="PF07697">
    <property type="entry name" value="7TMR-HDED"/>
    <property type="match status" value="1"/>
</dbReference>
<feature type="transmembrane region" description="Helical" evidence="1">
    <location>
        <begin position="12"/>
        <end position="35"/>
    </location>
</feature>
<dbReference type="PATRIC" id="fig|270498.16.peg.2297"/>
<feature type="transmembrane region" description="Helical" evidence="1">
    <location>
        <begin position="483"/>
        <end position="503"/>
    </location>
</feature>
<dbReference type="NCBIfam" id="TIGR00277">
    <property type="entry name" value="HDIG"/>
    <property type="match status" value="1"/>
</dbReference>
<gene>
    <name evidence="3" type="ORF">CHK_2756</name>
</gene>
<dbReference type="Gene3D" id="1.10.3210.10">
    <property type="entry name" value="Hypothetical protein af1432"/>
    <property type="match status" value="1"/>
</dbReference>
<keyword evidence="1" id="KW-0472">Membrane</keyword>
<sequence>MRAFKDVFRKKAALNLLMAIGSLAICILIALFSVMPETFDISVGEISNQTITAPTDVVDKAATQRIIDEEQAKIGPVYKQDANITQQIIKKINEDFAGFEKARAAAEEMYNADQQAKQKEVADQIASVEQGNASLLEPAPVPTQYALQPFNPASTAWDKLLTDENVKTLQDMLPDYITPAQTYDVISLTSNQLTELRDSILKQVQNVLYEGVSNDDIDEVKSSVAKAVSDQTDMSKAVEELTAAVISNDLYPNKVFDEEATQAERDRVAAMVTPIEYKKGQNIVVKGEIVKEDNYEVLKSLGLLASESTSIKPYIAVVAYIILIFVLYAVFLAVFNRKLLMNVKKIAILAILTAVAYGATSLAQLLALHFMPAFLFVILGAILLSPKNAIVYSVFLSLLLMSVTTGGQDLFGPVSLMLLLIMLTGSFFAVYSLKDMRYRSRLVLAGLTAAIPGVVISLIVWLLQVPLMQDQPAGLEQTLYSMLMITASGVMCGIVSIGVLPIMENAFKLTTPTKLLELSDPTHPLTKRLMLEAPGTYHHCILVANLAEAGCNAVGGFSLLARVGAYFHDVGKVENPLYFKENQRNNINPHDALTPKQSAAIIRRHVPAGVEMMHKQGMPKEIIDIVRNHHGSGTVGYFYYEAQKENPDVDVADFTYEGNPPETKEQAIVMLADIVEAAVRSLDNPSREEISEMVHKLIKARYDEGQLDHAPLNRRDLKLIAEAFINIFDGVYHQRIKYPDIKIHGADDGDNVL</sequence>
<dbReference type="AlphaFoldDB" id="A0A0M2NFJ7"/>
<organism evidence="3 4">
    <name type="scientific">Christensenella hongkongensis</name>
    <dbReference type="NCBI Taxonomy" id="270498"/>
    <lineage>
        <taxon>Bacteria</taxon>
        <taxon>Bacillati</taxon>
        <taxon>Bacillota</taxon>
        <taxon>Clostridia</taxon>
        <taxon>Christensenellales</taxon>
        <taxon>Christensenellaceae</taxon>
        <taxon>Christensenella</taxon>
    </lineage>
</organism>
<dbReference type="InterPro" id="IPR011624">
    <property type="entry name" value="Metal-dep_PHydrolase_7TM_extra"/>
</dbReference>
<evidence type="ECO:0000256" key="1">
    <source>
        <dbReference type="SAM" id="Phobius"/>
    </source>
</evidence>
<dbReference type="InterPro" id="IPR006675">
    <property type="entry name" value="HDIG_dom"/>
</dbReference>
<evidence type="ECO:0000259" key="2">
    <source>
        <dbReference type="SMART" id="SM00471"/>
    </source>
</evidence>
<keyword evidence="4" id="KW-1185">Reference proteome</keyword>
<evidence type="ECO:0000313" key="4">
    <source>
        <dbReference type="Proteomes" id="UP000034076"/>
    </source>
</evidence>
<dbReference type="SUPFAM" id="SSF109604">
    <property type="entry name" value="HD-domain/PDEase-like"/>
    <property type="match status" value="1"/>
</dbReference>
<dbReference type="InterPro" id="IPR006674">
    <property type="entry name" value="HD_domain"/>
</dbReference>
<dbReference type="CDD" id="cd00077">
    <property type="entry name" value="HDc"/>
    <property type="match status" value="1"/>
</dbReference>
<comment type="caution">
    <text evidence="3">The sequence shown here is derived from an EMBL/GenBank/DDBJ whole genome shotgun (WGS) entry which is preliminary data.</text>
</comment>
<dbReference type="GO" id="GO:0016787">
    <property type="term" value="F:hydrolase activity"/>
    <property type="evidence" value="ECO:0007669"/>
    <property type="project" value="UniProtKB-KW"/>
</dbReference>
<feature type="transmembrane region" description="Helical" evidence="1">
    <location>
        <begin position="414"/>
        <end position="433"/>
    </location>
</feature>
<feature type="domain" description="HD/PDEase" evidence="2">
    <location>
        <begin position="532"/>
        <end position="687"/>
    </location>
</feature>
<keyword evidence="1" id="KW-1133">Transmembrane helix</keyword>
<name>A0A0M2NFJ7_9FIRM</name>
<dbReference type="STRING" id="270498.CHK_2756"/>
<feature type="transmembrane region" description="Helical" evidence="1">
    <location>
        <begin position="342"/>
        <end position="360"/>
    </location>
</feature>
<keyword evidence="1" id="KW-0812">Transmembrane</keyword>
<dbReference type="PANTHER" id="PTHR36442:SF1">
    <property type="entry name" value="CYCLIC-DI-AMP PHOSPHODIESTERASE PGPH"/>
    <property type="match status" value="1"/>
</dbReference>
<proteinExistence type="predicted"/>
<dbReference type="Pfam" id="PF01966">
    <property type="entry name" value="HD"/>
    <property type="match status" value="1"/>
</dbReference>
<dbReference type="SMART" id="SM00471">
    <property type="entry name" value="HDc"/>
    <property type="match status" value="1"/>
</dbReference>
<dbReference type="Pfam" id="PF07698">
    <property type="entry name" value="7TM-7TMR_HD"/>
    <property type="match status" value="1"/>
</dbReference>
<dbReference type="InterPro" id="IPR052722">
    <property type="entry name" value="PgpH_phosphodiesterase"/>
</dbReference>
<keyword evidence="3" id="KW-0378">Hydrolase</keyword>
<feature type="transmembrane region" description="Helical" evidence="1">
    <location>
        <begin position="314"/>
        <end position="335"/>
    </location>
</feature>
<dbReference type="RefSeq" id="WP_046444554.1">
    <property type="nucleotide sequence ID" value="NZ_SMCZ01000014.1"/>
</dbReference>
<feature type="transmembrane region" description="Helical" evidence="1">
    <location>
        <begin position="442"/>
        <end position="463"/>
    </location>
</feature>
<dbReference type="Proteomes" id="UP000034076">
    <property type="component" value="Unassembled WGS sequence"/>
</dbReference>
<evidence type="ECO:0000313" key="3">
    <source>
        <dbReference type="EMBL" id="KKI49736.1"/>
    </source>
</evidence>
<dbReference type="EMBL" id="LAYJ01000123">
    <property type="protein sequence ID" value="KKI49736.1"/>
    <property type="molecule type" value="Genomic_DNA"/>
</dbReference>
<protein>
    <submittedName>
        <fullName evidence="3">Membrane protein containing HD superfamily hydrolase domain</fullName>
    </submittedName>
</protein>